<dbReference type="InterPro" id="IPR026906">
    <property type="entry name" value="LRR_5"/>
</dbReference>
<evidence type="ECO:0000313" key="3">
    <source>
        <dbReference type="Proteomes" id="UP000244905"/>
    </source>
</evidence>
<dbReference type="PANTHER" id="PTHR45661">
    <property type="entry name" value="SURFACE ANTIGEN"/>
    <property type="match status" value="1"/>
</dbReference>
<dbReference type="Gene3D" id="3.40.50.12480">
    <property type="match status" value="1"/>
</dbReference>
<dbReference type="Pfam" id="PF13306">
    <property type="entry name" value="LRR_5"/>
    <property type="match status" value="5"/>
</dbReference>
<feature type="signal peptide" evidence="1">
    <location>
        <begin position="1"/>
        <end position="39"/>
    </location>
</feature>
<dbReference type="RefSeq" id="WP_107031051.1">
    <property type="nucleotide sequence ID" value="NZ_CARXIO010000002.1"/>
</dbReference>
<evidence type="ECO:0000313" key="2">
    <source>
        <dbReference type="EMBL" id="PWB04127.1"/>
    </source>
</evidence>
<keyword evidence="1" id="KW-0732">Signal</keyword>
<evidence type="ECO:0008006" key="4">
    <source>
        <dbReference type="Google" id="ProtNLM"/>
    </source>
</evidence>
<gene>
    <name evidence="2" type="ORF">C5O23_00785</name>
</gene>
<organism evidence="2 3">
    <name type="scientific">Duncaniella muris</name>
    <dbReference type="NCBI Taxonomy" id="2094150"/>
    <lineage>
        <taxon>Bacteria</taxon>
        <taxon>Pseudomonadati</taxon>
        <taxon>Bacteroidota</taxon>
        <taxon>Bacteroidia</taxon>
        <taxon>Bacteroidales</taxon>
        <taxon>Muribaculaceae</taxon>
        <taxon>Duncaniella</taxon>
    </lineage>
</organism>
<name>A0A2V1IMM7_9BACT</name>
<accession>A0A2V1IMM7</accession>
<dbReference type="PANTHER" id="PTHR45661:SF3">
    <property type="entry name" value="IG-LIKE DOMAIN-CONTAINING PROTEIN"/>
    <property type="match status" value="1"/>
</dbReference>
<dbReference type="Gene3D" id="3.80.10.10">
    <property type="entry name" value="Ribonuclease Inhibitor"/>
    <property type="match status" value="5"/>
</dbReference>
<sequence length="899" mass="97804">MISGIRQEQYQHYQQKINKMKRLLLLLCGLMSLVMSVHAADQDEFTYTYKGHTLNYLVLSESKRTCAVIGSTSGPVGALELPDFPIKNGIEYTLVEIAGYAFYYCRGLTSVEIPNSVKTIGDRAFYMCTGLTSVVIGNSVMSIGYEAFADCSWLKKSAYPDNIPNPFSTGIAFAYSAQGTTIEDGVIFDRAKTTIYFAPVTLSGEYTIPESVTSIDQYAFYYCTKLTSVVIGNSVMSIGYSAFANCSGLKKSAYPDNIPNPFSNYVTSIAYPAQETTIEDGVIFDRAKTTIYFAPVTLSGEYTVPSTVKTIADDAFSYCTELTSVEIPNSVKIIGDGAFFECTGLISVIIGNSVDDIGIGAFNGCTGLTSVVIGNSVKSIGNSAFAYCSGLTSVVIPNSVLTIGGRAFYNCSGLTSVVIPNSVQTIDEIAFYNCTGLTSVIIGNSVKSIGNDAFSGCTGLKKSAYPDNISNPFSYGRAIAYSAQETTIEDGVIFDQAKTTLYFAPATLSGEYTVPSTVKTIADNAFSYCEDITYVRMPATLSSIGKNVFLGCKLYDFTIPNAVKSFDMATLSGNPLKSLTVGSGVTQISGAADFLNGIEKIFWLGNNPPEGCYSFNNTVVNFISNNQYKFGNQILYPFLSSMFDVEGIVYVPVSPSERTCNVVDYFYAPSNAVFSVPATVTYKGIQLKVIDVGAYAFYHHDYLTDITLDNNGVIDDYAFYNCIKLQSVTFGNNIPEIKNHTFENCEVLKKVENSPALISIGEWAFSGCVGMEYFSVGDKATSFGKEAFSDCTGLTEFYSYAATPPVCGDQALDDINKWNCRLYVPIGSESLYKEAPQWKDFFYIDGVESGIDTIFIDSKNNDIEIFDINGIKLTTRLEDLPAGIYIVRQGKNVKKIAVK</sequence>
<dbReference type="Proteomes" id="UP000244905">
    <property type="component" value="Unassembled WGS sequence"/>
</dbReference>
<dbReference type="AlphaFoldDB" id="A0A2V1IMM7"/>
<dbReference type="EMBL" id="PUEC01000002">
    <property type="protein sequence ID" value="PWB04127.1"/>
    <property type="molecule type" value="Genomic_DNA"/>
</dbReference>
<proteinExistence type="predicted"/>
<evidence type="ECO:0000256" key="1">
    <source>
        <dbReference type="SAM" id="SignalP"/>
    </source>
</evidence>
<protein>
    <recommendedName>
        <fullName evidence="4">Leucine-rich repeat domain-containing protein</fullName>
    </recommendedName>
</protein>
<dbReference type="InterPro" id="IPR032675">
    <property type="entry name" value="LRR_dom_sf"/>
</dbReference>
<dbReference type="GeneID" id="82524883"/>
<dbReference type="InterPro" id="IPR053139">
    <property type="entry name" value="Surface_bspA-like"/>
</dbReference>
<keyword evidence="3" id="KW-1185">Reference proteome</keyword>
<dbReference type="SUPFAM" id="SSF52058">
    <property type="entry name" value="L domain-like"/>
    <property type="match status" value="3"/>
</dbReference>
<reference evidence="3" key="1">
    <citation type="submission" date="2018-02" db="EMBL/GenBank/DDBJ databases">
        <authorList>
            <person name="Clavel T."/>
            <person name="Strowig T."/>
        </authorList>
    </citation>
    <scope>NUCLEOTIDE SEQUENCE [LARGE SCALE GENOMIC DNA]</scope>
    <source>
        <strain evidence="3">DSM 103720</strain>
    </source>
</reference>
<feature type="chain" id="PRO_5015968218" description="Leucine-rich repeat domain-containing protein" evidence="1">
    <location>
        <begin position="40"/>
        <end position="899"/>
    </location>
</feature>
<comment type="caution">
    <text evidence="2">The sequence shown here is derived from an EMBL/GenBank/DDBJ whole genome shotgun (WGS) entry which is preliminary data.</text>
</comment>